<protein>
    <recommendedName>
        <fullName evidence="6">Nucleolar pre-ribosomal-associated protein 1</fullName>
    </recommendedName>
</protein>
<dbReference type="EMBL" id="KQ947442">
    <property type="protein sequence ID" value="KUJ07055.1"/>
    <property type="molecule type" value="Genomic_DNA"/>
</dbReference>
<dbReference type="Pfam" id="PF26140">
    <property type="entry name" value="HEAT_URB1"/>
    <property type="match status" value="1"/>
</dbReference>
<organism evidence="4 5">
    <name type="scientific">Mollisia scopiformis</name>
    <name type="common">Conifer needle endophyte fungus</name>
    <name type="synonym">Phialocephala scopiformis</name>
    <dbReference type="NCBI Taxonomy" id="149040"/>
    <lineage>
        <taxon>Eukaryota</taxon>
        <taxon>Fungi</taxon>
        <taxon>Dikarya</taxon>
        <taxon>Ascomycota</taxon>
        <taxon>Pezizomycotina</taxon>
        <taxon>Leotiomycetes</taxon>
        <taxon>Helotiales</taxon>
        <taxon>Mollisiaceae</taxon>
        <taxon>Mollisia</taxon>
    </lineage>
</organism>
<evidence type="ECO:0000259" key="1">
    <source>
        <dbReference type="Pfam" id="PF11707"/>
    </source>
</evidence>
<evidence type="ECO:0008006" key="6">
    <source>
        <dbReference type="Google" id="ProtNLM"/>
    </source>
</evidence>
<dbReference type="InterPro" id="IPR016024">
    <property type="entry name" value="ARM-type_fold"/>
</dbReference>
<dbReference type="InParanoid" id="A0A132B3S1"/>
<feature type="domain" description="URB1 central HEAT repeat" evidence="3">
    <location>
        <begin position="641"/>
        <end position="838"/>
    </location>
</feature>
<evidence type="ECO:0000259" key="3">
    <source>
        <dbReference type="Pfam" id="PF26140"/>
    </source>
</evidence>
<accession>A0A132B3S1</accession>
<dbReference type="RefSeq" id="XP_018061410.1">
    <property type="nucleotide sequence ID" value="XM_018211295.1"/>
</dbReference>
<dbReference type="GeneID" id="28821021"/>
<dbReference type="GO" id="GO:0005730">
    <property type="term" value="C:nucleolus"/>
    <property type="evidence" value="ECO:0007669"/>
    <property type="project" value="TreeGrafter"/>
</dbReference>
<dbReference type="FunCoup" id="A0A132B3S1">
    <property type="interactions" value="298"/>
</dbReference>
<evidence type="ECO:0000313" key="5">
    <source>
        <dbReference type="Proteomes" id="UP000070700"/>
    </source>
</evidence>
<dbReference type="InterPro" id="IPR059018">
    <property type="entry name" value="HEAT_URB1"/>
</dbReference>
<dbReference type="InterPro" id="IPR039844">
    <property type="entry name" value="URB1"/>
</dbReference>
<feature type="domain" description="URB1 C-terminal" evidence="2">
    <location>
        <begin position="901"/>
        <end position="1093"/>
    </location>
</feature>
<dbReference type="InterPro" id="IPR032436">
    <property type="entry name" value="URB1_C"/>
</dbReference>
<dbReference type="Pfam" id="PF11707">
    <property type="entry name" value="Npa1"/>
    <property type="match status" value="1"/>
</dbReference>
<dbReference type="SUPFAM" id="SSF48371">
    <property type="entry name" value="ARM repeat"/>
    <property type="match status" value="1"/>
</dbReference>
<dbReference type="PANTHER" id="PTHR13500">
    <property type="entry name" value="NUCLEOLAR PRERIBOSOMAL-ASSOCIATED PROTEIN 1"/>
    <property type="match status" value="1"/>
</dbReference>
<dbReference type="AlphaFoldDB" id="A0A132B3S1"/>
<name>A0A132B3S1_MOLSC</name>
<evidence type="ECO:0000259" key="2">
    <source>
        <dbReference type="Pfam" id="PF16201"/>
    </source>
</evidence>
<evidence type="ECO:0000313" key="4">
    <source>
        <dbReference type="EMBL" id="KUJ07055.1"/>
    </source>
</evidence>
<dbReference type="InterPro" id="IPR021714">
    <property type="entry name" value="URB1_N"/>
</dbReference>
<dbReference type="STRING" id="149040.A0A132B3S1"/>
<dbReference type="KEGG" id="psco:LY89DRAFT_632091"/>
<dbReference type="PANTHER" id="PTHR13500:SF0">
    <property type="entry name" value="NUCLEOLAR PRE-RIBOSOMAL-ASSOCIATED PROTEIN 1"/>
    <property type="match status" value="1"/>
</dbReference>
<dbReference type="Pfam" id="PF16201">
    <property type="entry name" value="NopRA1"/>
    <property type="match status" value="1"/>
</dbReference>
<feature type="domain" description="URB1 N-terminal" evidence="1">
    <location>
        <begin position="101"/>
        <end position="450"/>
    </location>
</feature>
<keyword evidence="5" id="KW-1185">Reference proteome</keyword>
<proteinExistence type="predicted"/>
<dbReference type="GO" id="GO:0000463">
    <property type="term" value="P:maturation of LSU-rRNA from tricistronic rRNA transcript (SSU-rRNA, 5.8S rRNA, LSU-rRNA)"/>
    <property type="evidence" value="ECO:0007669"/>
    <property type="project" value="TreeGrafter"/>
</dbReference>
<dbReference type="OrthoDB" id="72892at2759"/>
<sequence length="1135" mass="128257">MAKRPADEVVDGNQAYLKRQKITQATKQTPTEEIRSARQLRQILAFDQDALRLKHAIHTFKAFLDNFANHENDKALQAAILKEYLESQKPSDENDKDAVFLNDLMQTWSFASQSNDESLLSAVPAVLALLLRTISGSLDLSEYGLRLGRTLLQKRQGELMSRGLTANKVKGFLISPVLRMLRETCLFDGGVLARQIFQKRDFTLKALARNLSLRYEGDGVEDLKKPSVRTNALRFLLAMIKFLPTESKRELLNQRDITSAITRDIRDDPPFMVRDTLETLKLHILLDEGLPRDAKTKIVNATSLGRIALLSRYNQLEEDLTLEARTVDTIAHDFLTLACTSPDMGVLLRQSGFYPRGVDPDDAQDLEVEGPSINLGLDSVEWMEKFTGKVPVRNTILSEFIQNLRPWSNKKQGELLISILKCAPELIADYFFGKKDFSFDPKLTTTWIGYSAFIYSSLNLPIPKFFGYQERYAKLPPPPAIILESVLPQPLGQKVMTRCFTQPHNTLITFFAARILCVALQKFQDILRMYHEAAKDSASQLWVQAAERLTEDFCSRCPPIKDVILAFRRMNSDDLMQKEAIAKLLVLYYEVAPQIALDAKFGVSAALADSLQALEDTSLNDESRALRSLEVEHLFEFAHFSPGMRWFNRTQDASVTPFMGMLKLTAEAPVILPLLKIRDVLYSIVAENQIFQSQTLVSALETFIVRLRAMNGSCASSALYSFLDDCISRCAAKPIKYLFALDELSVEISAQKQHPTISLLTLAMVEQWPYLVKSTDDMVLQEIARFLAEWIGASIKIKEDKHILKTLIQSFTAALPETSSARKTITEARKLVDDIDIPEPNVTTSELEDDARPRISLDAEHAVLLATMRTDSLALDEDYRSLVKWMTKEVDEVIEDGHTKALIRLLSSEHLSVRKEALTNISKFATKLKASSFEEKEQLWLLLSEITETAKKTIDQGPLPTYISAFAANAIVVLKDPLHILYAKMNKFLSKGPTWQVDKLPMMHKILDEKPTLDDTHHVEVDWLLNYMLAGLRTEADMAVYRRQLVFEKLLSLYNSRYLRANLRDGVLRIVLRASNISGGSTTLITRFSTMTWLHAQAALGGGLPIEVVVKQIMESCDPDRVSRWKRGLKLAVET</sequence>
<dbReference type="GO" id="GO:0000466">
    <property type="term" value="P:maturation of 5.8S rRNA from tricistronic rRNA transcript (SSU-rRNA, 5.8S rRNA, LSU-rRNA)"/>
    <property type="evidence" value="ECO:0007669"/>
    <property type="project" value="TreeGrafter"/>
</dbReference>
<dbReference type="Proteomes" id="UP000070700">
    <property type="component" value="Unassembled WGS sequence"/>
</dbReference>
<reference evidence="4 5" key="1">
    <citation type="submission" date="2015-10" db="EMBL/GenBank/DDBJ databases">
        <title>Full genome of DAOMC 229536 Phialocephala scopiformis, a fungal endophyte of spruce producing the potent anti-insectan compound rugulosin.</title>
        <authorList>
            <consortium name="DOE Joint Genome Institute"/>
            <person name="Walker A.K."/>
            <person name="Frasz S.L."/>
            <person name="Seifert K.A."/>
            <person name="Miller J.D."/>
            <person name="Mondo S.J."/>
            <person name="Labutti K."/>
            <person name="Lipzen A."/>
            <person name="Dockter R."/>
            <person name="Kennedy M."/>
            <person name="Grigoriev I.V."/>
            <person name="Spatafora J.W."/>
        </authorList>
    </citation>
    <scope>NUCLEOTIDE SEQUENCE [LARGE SCALE GENOMIC DNA]</scope>
    <source>
        <strain evidence="4 5">CBS 120377</strain>
    </source>
</reference>
<gene>
    <name evidence="4" type="ORF">LY89DRAFT_632091</name>
</gene>